<reference evidence="1" key="1">
    <citation type="submission" date="2020-05" db="EMBL/GenBank/DDBJ databases">
        <authorList>
            <person name="Rincon C."/>
            <person name="Sanders R I."/>
            <person name="Robbins C."/>
            <person name="Chaturvedi A."/>
        </authorList>
    </citation>
    <scope>NUCLEOTIDE SEQUENCE</scope>
    <source>
        <strain evidence="1">CHB12</strain>
    </source>
</reference>
<protein>
    <submittedName>
        <fullName evidence="1">Uncharacterized protein</fullName>
    </submittedName>
</protein>
<comment type="caution">
    <text evidence="1">The sequence shown here is derived from an EMBL/GenBank/DDBJ whole genome shotgun (WGS) entry which is preliminary data.</text>
</comment>
<dbReference type="EMBL" id="CAGKOT010000001">
    <property type="protein sequence ID" value="CAB5303807.1"/>
    <property type="molecule type" value="Genomic_DNA"/>
</dbReference>
<proteinExistence type="predicted"/>
<evidence type="ECO:0000313" key="2">
    <source>
        <dbReference type="Proteomes" id="UP000684084"/>
    </source>
</evidence>
<organism evidence="1 2">
    <name type="scientific">Rhizophagus irregularis</name>
    <dbReference type="NCBI Taxonomy" id="588596"/>
    <lineage>
        <taxon>Eukaryota</taxon>
        <taxon>Fungi</taxon>
        <taxon>Fungi incertae sedis</taxon>
        <taxon>Mucoromycota</taxon>
        <taxon>Glomeromycotina</taxon>
        <taxon>Glomeromycetes</taxon>
        <taxon>Glomerales</taxon>
        <taxon>Glomeraceae</taxon>
        <taxon>Rhizophagus</taxon>
    </lineage>
</organism>
<name>A0A916DZE5_9GLOM</name>
<accession>A0A916DZE5</accession>
<dbReference type="OrthoDB" id="2430384at2759"/>
<gene>
    <name evidence="1" type="ORF">CHRIB12_LOCUS1066</name>
</gene>
<evidence type="ECO:0000313" key="1">
    <source>
        <dbReference type="EMBL" id="CAB5303807.1"/>
    </source>
</evidence>
<sequence>MKSSLQASAIPFKNDVGQSIQNPEGIDFGNIISQLDLKYMKDLNITYQEQKKSYINLFGLSENHEERTERLLILYIAMIYELLNEKRIEACKIQS</sequence>
<dbReference type="AlphaFoldDB" id="A0A916DZE5"/>
<dbReference type="Proteomes" id="UP000684084">
    <property type="component" value="Unassembled WGS sequence"/>
</dbReference>